<dbReference type="Gene3D" id="3.90.960.10">
    <property type="entry name" value="YbaK/aminoacyl-tRNA synthetase-associated domain"/>
    <property type="match status" value="1"/>
</dbReference>
<dbReference type="InterPro" id="IPR007214">
    <property type="entry name" value="YbaK/aa-tRNA-synth-assoc-dom"/>
</dbReference>
<gene>
    <name evidence="2" type="ORF">M0R89_14320</name>
</gene>
<dbReference type="PANTHER" id="PTHR30411:SF1">
    <property type="entry name" value="CYTOPLASMIC PROTEIN"/>
    <property type="match status" value="1"/>
</dbReference>
<sequence>MHERAEEFADRARREYGFEVDVKEFPEGTKTAADAAEAVGCDVAQIASSIAMRADDRLVVVVTSGANRVSEARLADLLGLDESDVEMADAAEIKATLGWSIGGVPPFCHDADVPVYLDRTLTEFETVWAAAGTPEAVFPIAPDELGELSEATVADVAE</sequence>
<accession>A0A8U0HS73</accession>
<name>A0A8U0HS73_9EURY</name>
<protein>
    <submittedName>
        <fullName evidence="2">YbaK/EbsC family protein</fullName>
    </submittedName>
</protein>
<dbReference type="InterPro" id="IPR036754">
    <property type="entry name" value="YbaK/aa-tRNA-synt-asso_dom_sf"/>
</dbReference>
<organism evidence="2 3">
    <name type="scientific">Halorussus limi</name>
    <dbReference type="NCBI Taxonomy" id="2938695"/>
    <lineage>
        <taxon>Archaea</taxon>
        <taxon>Methanobacteriati</taxon>
        <taxon>Methanobacteriota</taxon>
        <taxon>Stenosarchaea group</taxon>
        <taxon>Halobacteria</taxon>
        <taxon>Halobacteriales</taxon>
        <taxon>Haladaptataceae</taxon>
        <taxon>Halorussus</taxon>
    </lineage>
</organism>
<dbReference type="CDD" id="cd04333">
    <property type="entry name" value="ProX_deacylase"/>
    <property type="match status" value="1"/>
</dbReference>
<evidence type="ECO:0000313" key="3">
    <source>
        <dbReference type="Proteomes" id="UP000830729"/>
    </source>
</evidence>
<dbReference type="EMBL" id="CP096659">
    <property type="protein sequence ID" value="UPV73708.1"/>
    <property type="molecule type" value="Genomic_DNA"/>
</dbReference>
<dbReference type="RefSeq" id="WP_248649760.1">
    <property type="nucleotide sequence ID" value="NZ_CP096659.1"/>
</dbReference>
<dbReference type="GeneID" id="72186397"/>
<proteinExistence type="predicted"/>
<feature type="domain" description="YbaK/aminoacyl-tRNA synthetase-associated" evidence="1">
    <location>
        <begin position="27"/>
        <end position="145"/>
    </location>
</feature>
<evidence type="ECO:0000259" key="1">
    <source>
        <dbReference type="Pfam" id="PF04073"/>
    </source>
</evidence>
<dbReference type="Proteomes" id="UP000830729">
    <property type="component" value="Chromosome"/>
</dbReference>
<dbReference type="AlphaFoldDB" id="A0A8U0HS73"/>
<evidence type="ECO:0000313" key="2">
    <source>
        <dbReference type="EMBL" id="UPV73708.1"/>
    </source>
</evidence>
<dbReference type="KEGG" id="halx:M0R89_14320"/>
<dbReference type="PANTHER" id="PTHR30411">
    <property type="entry name" value="CYTOPLASMIC PROTEIN"/>
    <property type="match status" value="1"/>
</dbReference>
<reference evidence="2 3" key="1">
    <citation type="submission" date="2022-04" db="EMBL/GenBank/DDBJ databases">
        <title>Diverse halophilic archaea isolated from saline environments.</title>
        <authorList>
            <person name="Cui H.-L."/>
        </authorList>
    </citation>
    <scope>NUCLEOTIDE SEQUENCE [LARGE SCALE GENOMIC DNA]</scope>
    <source>
        <strain evidence="2 3">XZYJT49</strain>
    </source>
</reference>
<dbReference type="SUPFAM" id="SSF55826">
    <property type="entry name" value="YbaK/ProRS associated domain"/>
    <property type="match status" value="1"/>
</dbReference>
<dbReference type="GO" id="GO:0002161">
    <property type="term" value="F:aminoacyl-tRNA deacylase activity"/>
    <property type="evidence" value="ECO:0007669"/>
    <property type="project" value="InterPro"/>
</dbReference>
<keyword evidence="3" id="KW-1185">Reference proteome</keyword>
<dbReference type="Pfam" id="PF04073">
    <property type="entry name" value="tRNA_edit"/>
    <property type="match status" value="1"/>
</dbReference>